<dbReference type="Proteomes" id="UP000050792">
    <property type="component" value="Unassembled WGS sequence"/>
</dbReference>
<feature type="compositionally biased region" description="Polar residues" evidence="1">
    <location>
        <begin position="325"/>
        <end position="334"/>
    </location>
</feature>
<evidence type="ECO:0000313" key="2">
    <source>
        <dbReference type="Proteomes" id="UP000050792"/>
    </source>
</evidence>
<organism evidence="2 3">
    <name type="scientific">Schistosoma rodhaini</name>
    <dbReference type="NCBI Taxonomy" id="6188"/>
    <lineage>
        <taxon>Eukaryota</taxon>
        <taxon>Metazoa</taxon>
        <taxon>Spiralia</taxon>
        <taxon>Lophotrochozoa</taxon>
        <taxon>Platyhelminthes</taxon>
        <taxon>Trematoda</taxon>
        <taxon>Digenea</taxon>
        <taxon>Strigeidida</taxon>
        <taxon>Schistosomatoidea</taxon>
        <taxon>Schistosomatidae</taxon>
        <taxon>Schistosoma</taxon>
    </lineage>
</organism>
<reference evidence="2" key="1">
    <citation type="submission" date="2022-06" db="EMBL/GenBank/DDBJ databases">
        <authorList>
            <person name="Berger JAMES D."/>
            <person name="Berger JAMES D."/>
        </authorList>
    </citation>
    <scope>NUCLEOTIDE SEQUENCE [LARGE SCALE GENOMIC DNA]</scope>
</reference>
<protein>
    <submittedName>
        <fullName evidence="3">IRS-type PTB domain-containing protein</fullName>
    </submittedName>
</protein>
<feature type="region of interest" description="Disordered" evidence="1">
    <location>
        <begin position="432"/>
        <end position="461"/>
    </location>
</feature>
<feature type="region of interest" description="Disordered" evidence="1">
    <location>
        <begin position="382"/>
        <end position="403"/>
    </location>
</feature>
<name>A0A183RDW5_9TREM</name>
<accession>A0A183RDW5</accession>
<evidence type="ECO:0000313" key="3">
    <source>
        <dbReference type="WBParaSite" id="SRDH1_65570.1"/>
    </source>
</evidence>
<feature type="region of interest" description="Disordered" evidence="1">
    <location>
        <begin position="292"/>
        <end position="334"/>
    </location>
</feature>
<feature type="compositionally biased region" description="Low complexity" evidence="1">
    <location>
        <begin position="9"/>
        <end position="28"/>
    </location>
</feature>
<keyword evidence="2" id="KW-1185">Reference proteome</keyword>
<evidence type="ECO:0000256" key="1">
    <source>
        <dbReference type="SAM" id="MobiDB-lite"/>
    </source>
</evidence>
<feature type="compositionally biased region" description="Polar residues" evidence="1">
    <location>
        <begin position="292"/>
        <end position="301"/>
    </location>
</feature>
<reference evidence="3" key="2">
    <citation type="submission" date="2023-11" db="UniProtKB">
        <authorList>
            <consortium name="WormBaseParasite"/>
        </authorList>
    </citation>
    <scope>IDENTIFICATION</scope>
</reference>
<proteinExistence type="predicted"/>
<dbReference type="AlphaFoldDB" id="A0A183RDW5"/>
<dbReference type="WBParaSite" id="SRDH1_65570.1">
    <property type="protein sequence ID" value="SRDH1_65570.1"/>
    <property type="gene ID" value="SRDH1_65570"/>
</dbReference>
<feature type="region of interest" description="Disordered" evidence="1">
    <location>
        <begin position="1"/>
        <end position="28"/>
    </location>
</feature>
<feature type="compositionally biased region" description="Basic and acidic residues" evidence="1">
    <location>
        <begin position="448"/>
        <end position="461"/>
    </location>
</feature>
<sequence>MVLRKKKTTPIPATSPASTTISPTSTKTTPTLVDVNQSAKKYTSFKVFIEYCVEIDANQTYTSQQLDAPVSVKHGIVKFVNIDRSLLLMLTEKEMFLDKPLWWPGTSELCITYEQLHDLIESRSDERKFALDIKSSHPGKRLIHVFSAVNRKERNELLATISKNAQQYQQIMNQQRAIQQQQATYYLSQASAKKSSTSYVDQTLNSKEVNVTPVVTTPQKKRSSGRFSRKTVVKPPVKPLSFEDFPHSANSDSPRVFNFNDADCEAFGYSPTIYPVANQNDSSNMKFRNRSLSPTPLQFTTPDVYRSKPNFTSRYSGHEDKGSQFDGTLSYTRPLSKSQPQLAYSYDNTYYRRDEYIPRYESQNNYRSPGYASHSPIVPRYASSASAGRPHTPNRIVHYNDDDEIGYDRDGTNTKSFKVDGDDLVLKINCYNPENRSKSPKTTHVVRISHEDNRENNNRKY</sequence>